<dbReference type="InterPro" id="IPR026319">
    <property type="entry name" value="ZC2HC1A/B-like"/>
</dbReference>
<dbReference type="SUPFAM" id="SSF48452">
    <property type="entry name" value="TPR-like"/>
    <property type="match status" value="1"/>
</dbReference>
<sequence>MGSRTPLEHYGLRSASSFSSLHDLNGDRDAVTGDSLDNDGDSAAVDCIHDAYRTSLPLHSVSVEEDHTGLENDGSSSSPYGVLTIEDISPIESTRSRFMQIIVDHFIVDHVIEVNDPEIDYSTHVGQNKLNKRKPGEVQYEGDPRFALPLMYVANMYETLVNDVNRRLASLNGIREKTIGVALEAAGGLYRRLAKKFPKKGSCTYRRRELATSVETRTRFPELVIQEEKRVRFVVVNGLDIVEKPNDMSIDDAEWFKRLTGRNEVAISPQDYKFYCPRHKQKRVSPNSAPQIPGLTTFRETENSSNMTTAQGFRSVAESLNQQATPAKHQLQSIAHQSQFHPIHQTLHQQMHQINQTPHFPQNLPDIDHAHHSQTMSQQMPCLQPLVTAHVGGRLHMMASTPAKFCDECGAPYLRETSKFCSEVSQECRDLEYEPLAAMMLLLLDSAMNSSLFSVLPSFRLIICPFLSSPEAQLSFPPRSNNPVILRKFLRYSTPSRNFIKASSSSTPATPSSWKLFFRAFEDSAAAAVFLAAAISFAGKTPAARADPTPPVALAEQLSKSTELPKFLKSSPDSDSVESIKQLLQTKLENQEYQEALTILDRIVSAKPDEIEWKFLLVRLLSELGDTQGACQVFEELLNMSPFTFEALFEYCLLMYPYGDDVGPLLSWLEEALKGAEGESTAEEVRDLRLIMAQVKFLQKDVEGALRRYQDLSMEDPNDIRPYFCQGVIYSLLNRNEEARGKFSKYRELSPRKVDVDWYLWTSLSRMKLFGRDESK</sequence>
<evidence type="ECO:0000313" key="2">
    <source>
        <dbReference type="Proteomes" id="UP001346149"/>
    </source>
</evidence>
<reference evidence="1 2" key="1">
    <citation type="journal article" date="2023" name="Hortic Res">
        <title>Pangenome of water caltrop reveals structural variations and asymmetric subgenome divergence after allopolyploidization.</title>
        <authorList>
            <person name="Zhang X."/>
            <person name="Chen Y."/>
            <person name="Wang L."/>
            <person name="Yuan Y."/>
            <person name="Fang M."/>
            <person name="Shi L."/>
            <person name="Lu R."/>
            <person name="Comes H.P."/>
            <person name="Ma Y."/>
            <person name="Chen Y."/>
            <person name="Huang G."/>
            <person name="Zhou Y."/>
            <person name="Zheng Z."/>
            <person name="Qiu Y."/>
        </authorList>
    </citation>
    <scope>NUCLEOTIDE SEQUENCE [LARGE SCALE GENOMIC DNA]</scope>
    <source>
        <strain evidence="1">F231</strain>
    </source>
</reference>
<dbReference type="InterPro" id="IPR011990">
    <property type="entry name" value="TPR-like_helical_dom_sf"/>
</dbReference>
<organism evidence="1 2">
    <name type="scientific">Trapa natans</name>
    <name type="common">Water chestnut</name>
    <dbReference type="NCBI Taxonomy" id="22666"/>
    <lineage>
        <taxon>Eukaryota</taxon>
        <taxon>Viridiplantae</taxon>
        <taxon>Streptophyta</taxon>
        <taxon>Embryophyta</taxon>
        <taxon>Tracheophyta</taxon>
        <taxon>Spermatophyta</taxon>
        <taxon>Magnoliopsida</taxon>
        <taxon>eudicotyledons</taxon>
        <taxon>Gunneridae</taxon>
        <taxon>Pentapetalae</taxon>
        <taxon>rosids</taxon>
        <taxon>malvids</taxon>
        <taxon>Myrtales</taxon>
        <taxon>Lythraceae</taxon>
        <taxon>Trapa</taxon>
    </lineage>
</organism>
<dbReference type="PANTHER" id="PTHR13555:SF36">
    <property type="entry name" value="ZINC FINGER C2HC DOMAIN-CONTAINING PROTEIN 1B"/>
    <property type="match status" value="1"/>
</dbReference>
<evidence type="ECO:0000313" key="1">
    <source>
        <dbReference type="EMBL" id="KAK4783505.1"/>
    </source>
</evidence>
<keyword evidence="2" id="KW-1185">Reference proteome</keyword>
<dbReference type="PANTHER" id="PTHR13555">
    <property type="entry name" value="C2H2 ZINC FINGER CGI-62-RELATED"/>
    <property type="match status" value="1"/>
</dbReference>
<dbReference type="EMBL" id="JAXQNO010000015">
    <property type="protein sequence ID" value="KAK4783505.1"/>
    <property type="molecule type" value="Genomic_DNA"/>
</dbReference>
<name>A0AAN7LM38_TRANT</name>
<accession>A0AAN7LM38</accession>
<proteinExistence type="predicted"/>
<dbReference type="AlphaFoldDB" id="A0AAN7LM38"/>
<dbReference type="Proteomes" id="UP001346149">
    <property type="component" value="Unassembled WGS sequence"/>
</dbReference>
<gene>
    <name evidence="1" type="ORF">SAY86_007879</name>
</gene>
<comment type="caution">
    <text evidence="1">The sequence shown here is derived from an EMBL/GenBank/DDBJ whole genome shotgun (WGS) entry which is preliminary data.</text>
</comment>
<dbReference type="Gene3D" id="1.25.40.10">
    <property type="entry name" value="Tetratricopeptide repeat domain"/>
    <property type="match status" value="1"/>
</dbReference>
<protein>
    <submittedName>
        <fullName evidence="1">Uncharacterized protein</fullName>
    </submittedName>
</protein>